<dbReference type="InterPro" id="IPR050292">
    <property type="entry name" value="Glutamine_Synthetase"/>
</dbReference>
<evidence type="ECO:0000256" key="4">
    <source>
        <dbReference type="ARBA" id="ARBA00021364"/>
    </source>
</evidence>
<dbReference type="InterPro" id="IPR027302">
    <property type="entry name" value="Gln_synth_N_conserv_site"/>
</dbReference>
<dbReference type="InterPro" id="IPR008146">
    <property type="entry name" value="Gln_synth_cat_dom"/>
</dbReference>
<evidence type="ECO:0000259" key="13">
    <source>
        <dbReference type="PROSITE" id="PS51987"/>
    </source>
</evidence>
<comment type="similarity">
    <text evidence="1 9 10">Belongs to the glutamine synthetase family.</text>
</comment>
<dbReference type="GO" id="GO:0005524">
    <property type="term" value="F:ATP binding"/>
    <property type="evidence" value="ECO:0007669"/>
    <property type="project" value="UniProtKB-KW"/>
</dbReference>
<name>A0A1X2ILG7_9FUNG</name>
<proteinExistence type="inferred from homology"/>
<feature type="domain" description="GS beta-grasp" evidence="12">
    <location>
        <begin position="22"/>
        <end position="114"/>
    </location>
</feature>
<evidence type="ECO:0000256" key="1">
    <source>
        <dbReference type="ARBA" id="ARBA00009897"/>
    </source>
</evidence>
<evidence type="ECO:0000256" key="6">
    <source>
        <dbReference type="ARBA" id="ARBA00022741"/>
    </source>
</evidence>
<dbReference type="PROSITE" id="PS00180">
    <property type="entry name" value="GLNA_1"/>
    <property type="match status" value="1"/>
</dbReference>
<dbReference type="Proteomes" id="UP000193560">
    <property type="component" value="Unassembled WGS sequence"/>
</dbReference>
<dbReference type="OrthoDB" id="1936100at2759"/>
<evidence type="ECO:0000256" key="8">
    <source>
        <dbReference type="ARBA" id="ARBA00049436"/>
    </source>
</evidence>
<organism evidence="14 15">
    <name type="scientific">Absidia repens</name>
    <dbReference type="NCBI Taxonomy" id="90262"/>
    <lineage>
        <taxon>Eukaryota</taxon>
        <taxon>Fungi</taxon>
        <taxon>Fungi incertae sedis</taxon>
        <taxon>Mucoromycota</taxon>
        <taxon>Mucoromycotina</taxon>
        <taxon>Mucoromycetes</taxon>
        <taxon>Mucorales</taxon>
        <taxon>Cunninghamellaceae</taxon>
        <taxon>Absidia</taxon>
    </lineage>
</organism>
<dbReference type="GO" id="GO:0004356">
    <property type="term" value="F:glutamine synthetase activity"/>
    <property type="evidence" value="ECO:0007669"/>
    <property type="project" value="UniProtKB-EC"/>
</dbReference>
<keyword evidence="7 11" id="KW-0067">ATP-binding</keyword>
<dbReference type="InterPro" id="IPR036651">
    <property type="entry name" value="Gln_synt_N_sf"/>
</dbReference>
<evidence type="ECO:0000256" key="3">
    <source>
        <dbReference type="ARBA" id="ARBA00012937"/>
    </source>
</evidence>
<evidence type="ECO:0000256" key="5">
    <source>
        <dbReference type="ARBA" id="ARBA00022598"/>
    </source>
</evidence>
<keyword evidence="5 11" id="KW-0436">Ligase</keyword>
<accession>A0A1X2ILG7</accession>
<dbReference type="GO" id="GO:0005737">
    <property type="term" value="C:cytoplasm"/>
    <property type="evidence" value="ECO:0007669"/>
    <property type="project" value="TreeGrafter"/>
</dbReference>
<dbReference type="PROSITE" id="PS51986">
    <property type="entry name" value="GS_BETA_GRASP"/>
    <property type="match status" value="1"/>
</dbReference>
<sequence>MAIPSNATLLSKYLRLDQKNKIQVEYIWIDGYNGIRSKTRTLDLAIGSVTATAVEITVDDIPEWNYDGSSTGQAQGHDADLLLRPVAMFDDPLRPCLSTTKNKLVLCDTYLPDGTPHPTNYRYHCKNTMAAYAHEHPWFGIEQEYMLIDKKIDKPLGWPQHGFPEPQGKYYCGVGATTVFGRDIVEAHYRACLYAGINLSGVNVEVVPGQFEFQVGPCEGICMGDELWVARYLLERVAEDFGIEVTLHPKPVQGDWNGAGCHTNYSTLAMRQDGGLAVMEDAIDRMSLHHFEDLAAYGEDNDLRLTGYHATGHIDAFSYGIANRRASVRIPRHVGKEGKGYMEDRRPASNIDPYRVTAIIVESSLLPISYNRIHRTI</sequence>
<evidence type="ECO:0000259" key="12">
    <source>
        <dbReference type="PROSITE" id="PS51986"/>
    </source>
</evidence>
<dbReference type="PANTHER" id="PTHR20852:SF57">
    <property type="entry name" value="GLUTAMINE SYNTHETASE 2 CYTOPLASMIC"/>
    <property type="match status" value="1"/>
</dbReference>
<dbReference type="PANTHER" id="PTHR20852">
    <property type="entry name" value="GLUTAMINE SYNTHETASE"/>
    <property type="match status" value="1"/>
</dbReference>
<dbReference type="InterPro" id="IPR027303">
    <property type="entry name" value="Gln_synth_gly_rich_site"/>
</dbReference>
<feature type="domain" description="GS catalytic" evidence="13">
    <location>
        <begin position="121"/>
        <end position="377"/>
    </location>
</feature>
<dbReference type="PROSITE" id="PS51987">
    <property type="entry name" value="GS_CATALYTIC"/>
    <property type="match status" value="1"/>
</dbReference>
<dbReference type="FunFam" id="3.30.590.10:FF:000004">
    <property type="entry name" value="Glutamine synthetase"/>
    <property type="match status" value="1"/>
</dbReference>
<evidence type="ECO:0000313" key="15">
    <source>
        <dbReference type="Proteomes" id="UP000193560"/>
    </source>
</evidence>
<keyword evidence="15" id="KW-1185">Reference proteome</keyword>
<gene>
    <name evidence="14" type="ORF">BCR42DRAFT_411299</name>
</gene>
<dbReference type="STRING" id="90262.A0A1X2ILG7"/>
<dbReference type="SMART" id="SM01230">
    <property type="entry name" value="Gln-synt_C"/>
    <property type="match status" value="1"/>
</dbReference>
<evidence type="ECO:0000256" key="10">
    <source>
        <dbReference type="RuleBase" id="RU000384"/>
    </source>
</evidence>
<keyword evidence="6 11" id="KW-0547">Nucleotide-binding</keyword>
<evidence type="ECO:0000313" key="14">
    <source>
        <dbReference type="EMBL" id="ORZ18628.1"/>
    </source>
</evidence>
<dbReference type="Gene3D" id="3.30.590.10">
    <property type="entry name" value="Glutamine synthetase/guanido kinase, catalytic domain"/>
    <property type="match status" value="1"/>
</dbReference>
<comment type="subunit">
    <text evidence="2">Homooctamer.</text>
</comment>
<dbReference type="EMBL" id="MCGE01000008">
    <property type="protein sequence ID" value="ORZ18628.1"/>
    <property type="molecule type" value="Genomic_DNA"/>
</dbReference>
<dbReference type="SUPFAM" id="SSF55931">
    <property type="entry name" value="Glutamine synthetase/guanido kinase"/>
    <property type="match status" value="1"/>
</dbReference>
<dbReference type="SUPFAM" id="SSF54368">
    <property type="entry name" value="Glutamine synthetase, N-terminal domain"/>
    <property type="match status" value="1"/>
</dbReference>
<comment type="catalytic activity">
    <reaction evidence="8 11">
        <text>L-glutamate + NH4(+) + ATP = L-glutamine + ADP + phosphate + H(+)</text>
        <dbReference type="Rhea" id="RHEA:16169"/>
        <dbReference type="ChEBI" id="CHEBI:15378"/>
        <dbReference type="ChEBI" id="CHEBI:28938"/>
        <dbReference type="ChEBI" id="CHEBI:29985"/>
        <dbReference type="ChEBI" id="CHEBI:30616"/>
        <dbReference type="ChEBI" id="CHEBI:43474"/>
        <dbReference type="ChEBI" id="CHEBI:58359"/>
        <dbReference type="ChEBI" id="CHEBI:456216"/>
        <dbReference type="EC" id="6.3.1.2"/>
    </reaction>
</comment>
<dbReference type="PROSITE" id="PS00181">
    <property type="entry name" value="GLNA_ATP"/>
    <property type="match status" value="1"/>
</dbReference>
<evidence type="ECO:0000256" key="11">
    <source>
        <dbReference type="RuleBase" id="RU004356"/>
    </source>
</evidence>
<protein>
    <recommendedName>
        <fullName evidence="4 11">Glutamine synthetase</fullName>
        <ecNumber evidence="3 11">6.3.1.2</ecNumber>
    </recommendedName>
</protein>
<dbReference type="InterPro" id="IPR008147">
    <property type="entry name" value="Gln_synt_N"/>
</dbReference>
<comment type="caution">
    <text evidence="14">The sequence shown here is derived from an EMBL/GenBank/DDBJ whole genome shotgun (WGS) entry which is preliminary data.</text>
</comment>
<dbReference type="Gene3D" id="3.10.20.70">
    <property type="entry name" value="Glutamine synthetase, N-terminal domain"/>
    <property type="match status" value="1"/>
</dbReference>
<evidence type="ECO:0000256" key="9">
    <source>
        <dbReference type="PROSITE-ProRule" id="PRU01330"/>
    </source>
</evidence>
<reference evidence="14 15" key="1">
    <citation type="submission" date="2016-07" db="EMBL/GenBank/DDBJ databases">
        <title>Pervasive Adenine N6-methylation of Active Genes in Fungi.</title>
        <authorList>
            <consortium name="DOE Joint Genome Institute"/>
            <person name="Mondo S.J."/>
            <person name="Dannebaum R.O."/>
            <person name="Kuo R.C."/>
            <person name="Labutti K."/>
            <person name="Haridas S."/>
            <person name="Kuo A."/>
            <person name="Salamov A."/>
            <person name="Ahrendt S.R."/>
            <person name="Lipzen A."/>
            <person name="Sullivan W."/>
            <person name="Andreopoulos W.B."/>
            <person name="Clum A."/>
            <person name="Lindquist E."/>
            <person name="Daum C."/>
            <person name="Ramamoorthy G.K."/>
            <person name="Gryganskyi A."/>
            <person name="Culley D."/>
            <person name="Magnuson J.K."/>
            <person name="James T.Y."/>
            <person name="O'Malley M.A."/>
            <person name="Stajich J.E."/>
            <person name="Spatafora J.W."/>
            <person name="Visel A."/>
            <person name="Grigoriev I.V."/>
        </authorList>
    </citation>
    <scope>NUCLEOTIDE SEQUENCE [LARGE SCALE GENOMIC DNA]</scope>
    <source>
        <strain evidence="14 15">NRRL 1336</strain>
    </source>
</reference>
<dbReference type="AlphaFoldDB" id="A0A1X2ILG7"/>
<evidence type="ECO:0000256" key="7">
    <source>
        <dbReference type="ARBA" id="ARBA00022840"/>
    </source>
</evidence>
<dbReference type="InterPro" id="IPR014746">
    <property type="entry name" value="Gln_synth/guanido_kin_cat_dom"/>
</dbReference>
<dbReference type="GO" id="GO:0006542">
    <property type="term" value="P:glutamine biosynthetic process"/>
    <property type="evidence" value="ECO:0007669"/>
    <property type="project" value="InterPro"/>
</dbReference>
<dbReference type="Pfam" id="PF00120">
    <property type="entry name" value="Gln-synt_C"/>
    <property type="match status" value="1"/>
</dbReference>
<dbReference type="EC" id="6.3.1.2" evidence="3 11"/>
<evidence type="ECO:0000256" key="2">
    <source>
        <dbReference type="ARBA" id="ARBA00011823"/>
    </source>
</evidence>